<dbReference type="Pfam" id="PF00638">
    <property type="entry name" value="Ran_BP1"/>
    <property type="match status" value="1"/>
</dbReference>
<dbReference type="SUPFAM" id="SSF50729">
    <property type="entry name" value="PH domain-like"/>
    <property type="match status" value="1"/>
</dbReference>
<keyword evidence="4" id="KW-0539">Nucleus</keyword>
<dbReference type="PANTHER" id="PTHR23138:SF87">
    <property type="entry name" value="E3 SUMO-PROTEIN LIGASE RANBP2"/>
    <property type="match status" value="1"/>
</dbReference>
<feature type="domain" description="RanBD1" evidence="5">
    <location>
        <begin position="33"/>
        <end position="163"/>
    </location>
</feature>
<keyword evidence="2" id="KW-0509">mRNA transport</keyword>
<evidence type="ECO:0000256" key="4">
    <source>
        <dbReference type="ARBA" id="ARBA00023132"/>
    </source>
</evidence>
<dbReference type="GO" id="GO:0005096">
    <property type="term" value="F:GTPase activator activity"/>
    <property type="evidence" value="ECO:0007669"/>
    <property type="project" value="TreeGrafter"/>
</dbReference>
<organism evidence="6 7">
    <name type="scientific">Papaver nudicaule</name>
    <name type="common">Iceland poppy</name>
    <dbReference type="NCBI Taxonomy" id="74823"/>
    <lineage>
        <taxon>Eukaryota</taxon>
        <taxon>Viridiplantae</taxon>
        <taxon>Streptophyta</taxon>
        <taxon>Embryophyta</taxon>
        <taxon>Tracheophyta</taxon>
        <taxon>Spermatophyta</taxon>
        <taxon>Magnoliopsida</taxon>
        <taxon>Ranunculales</taxon>
        <taxon>Papaveraceae</taxon>
        <taxon>Papaveroideae</taxon>
        <taxon>Papaver</taxon>
    </lineage>
</organism>
<dbReference type="InterPro" id="IPR000156">
    <property type="entry name" value="Ran_bind_dom"/>
</dbReference>
<dbReference type="GO" id="GO:0051028">
    <property type="term" value="P:mRNA transport"/>
    <property type="evidence" value="ECO:0007669"/>
    <property type="project" value="UniProtKB-KW"/>
</dbReference>
<sequence length="193" mass="22768">MTSMFSNFPEDPYPYGKFKRVSPLSERVFPTFKFPKIVRDPRFVPIIQETEDVEDVVLNLKAKLHRFDKEENKWKERGAGFIKLLKHKETGKPRLVMVQAETLKVCANQLVLPSTTYGKITGCLNSWTWHATDFFDGEPKEDLFCVKFKSNRDAKEFKKKVVDFYVQKSEEEKDEPELTYEEKIKIMTSWIWA</sequence>
<dbReference type="PROSITE" id="PS50196">
    <property type="entry name" value="RANBD1"/>
    <property type="match status" value="1"/>
</dbReference>
<evidence type="ECO:0000256" key="1">
    <source>
        <dbReference type="ARBA" id="ARBA00004567"/>
    </source>
</evidence>
<keyword evidence="4" id="KW-0906">Nuclear pore complex</keyword>
<dbReference type="PANTHER" id="PTHR23138">
    <property type="entry name" value="RAN BINDING PROTEIN"/>
    <property type="match status" value="1"/>
</dbReference>
<keyword evidence="2" id="KW-0813">Transport</keyword>
<dbReference type="GO" id="GO:0005737">
    <property type="term" value="C:cytoplasm"/>
    <property type="evidence" value="ECO:0007669"/>
    <property type="project" value="TreeGrafter"/>
</dbReference>
<name>A0AA41VTE3_PAPNU</name>
<dbReference type="InterPro" id="IPR011993">
    <property type="entry name" value="PH-like_dom_sf"/>
</dbReference>
<comment type="subcellular location">
    <subcellularLocation>
        <location evidence="1">Nucleus</location>
        <location evidence="1">Nuclear pore complex</location>
    </subcellularLocation>
</comment>
<evidence type="ECO:0000256" key="3">
    <source>
        <dbReference type="ARBA" id="ARBA00023010"/>
    </source>
</evidence>
<dbReference type="AlphaFoldDB" id="A0AA41VTE3"/>
<keyword evidence="3" id="KW-0811">Translocation</keyword>
<evidence type="ECO:0000256" key="2">
    <source>
        <dbReference type="ARBA" id="ARBA00022816"/>
    </source>
</evidence>
<dbReference type="GO" id="GO:0015031">
    <property type="term" value="P:protein transport"/>
    <property type="evidence" value="ECO:0007669"/>
    <property type="project" value="UniProtKB-KW"/>
</dbReference>
<reference evidence="6" key="1">
    <citation type="submission" date="2022-03" db="EMBL/GenBank/DDBJ databases">
        <title>A functionally conserved STORR gene fusion in Papaver species that diverged 16.8 million years ago.</title>
        <authorList>
            <person name="Catania T."/>
        </authorList>
    </citation>
    <scope>NUCLEOTIDE SEQUENCE</scope>
    <source>
        <strain evidence="6">S-191538</strain>
    </source>
</reference>
<dbReference type="GO" id="GO:0005643">
    <property type="term" value="C:nuclear pore"/>
    <property type="evidence" value="ECO:0007669"/>
    <property type="project" value="UniProtKB-SubCell"/>
</dbReference>
<evidence type="ECO:0000313" key="6">
    <source>
        <dbReference type="EMBL" id="MCL7046954.1"/>
    </source>
</evidence>
<dbReference type="InterPro" id="IPR045255">
    <property type="entry name" value="RanBP1-like"/>
</dbReference>
<comment type="caution">
    <text evidence="6">The sequence shown here is derived from an EMBL/GenBank/DDBJ whole genome shotgun (WGS) entry which is preliminary data.</text>
</comment>
<accession>A0AA41VTE3</accession>
<dbReference type="Proteomes" id="UP001177140">
    <property type="component" value="Unassembled WGS sequence"/>
</dbReference>
<protein>
    <recommendedName>
        <fullName evidence="5">RanBD1 domain-containing protein</fullName>
    </recommendedName>
</protein>
<proteinExistence type="predicted"/>
<gene>
    <name evidence="6" type="ORF">MKW94_008934</name>
</gene>
<evidence type="ECO:0000259" key="5">
    <source>
        <dbReference type="PROSITE" id="PS50196"/>
    </source>
</evidence>
<keyword evidence="4" id="KW-0653">Protein transport</keyword>
<dbReference type="Gene3D" id="2.30.29.30">
    <property type="entry name" value="Pleckstrin-homology domain (PH domain)/Phosphotyrosine-binding domain (PTB)"/>
    <property type="match status" value="1"/>
</dbReference>
<keyword evidence="7" id="KW-1185">Reference proteome</keyword>
<dbReference type="EMBL" id="JAJJMA010287670">
    <property type="protein sequence ID" value="MCL7046954.1"/>
    <property type="molecule type" value="Genomic_DNA"/>
</dbReference>
<dbReference type="SMART" id="SM00160">
    <property type="entry name" value="RanBD"/>
    <property type="match status" value="1"/>
</dbReference>
<evidence type="ECO:0000313" key="7">
    <source>
        <dbReference type="Proteomes" id="UP001177140"/>
    </source>
</evidence>